<organism evidence="12 13">
    <name type="scientific">Saccharothrix violaceirubra</name>
    <dbReference type="NCBI Taxonomy" id="413306"/>
    <lineage>
        <taxon>Bacteria</taxon>
        <taxon>Bacillati</taxon>
        <taxon>Actinomycetota</taxon>
        <taxon>Actinomycetes</taxon>
        <taxon>Pseudonocardiales</taxon>
        <taxon>Pseudonocardiaceae</taxon>
        <taxon>Saccharothrix</taxon>
    </lineage>
</organism>
<dbReference type="GO" id="GO:0006227">
    <property type="term" value="P:dUDP biosynthetic process"/>
    <property type="evidence" value="ECO:0007669"/>
    <property type="project" value="TreeGrafter"/>
</dbReference>
<evidence type="ECO:0000313" key="13">
    <source>
        <dbReference type="Proteomes" id="UP000542674"/>
    </source>
</evidence>
<sequence>MSGDRGRYPFIAIEGTDGSGKSTLRTLLNRALAESGHRCFMVGQHSWLDVAAGRVIQAARNQQLGFGRDELTRAYAVDKFLHLRENIAPALDTVGVLADRFVHSDVVYHDVLYGIPAARTLDHHRELGTRMPDVVLFVDTDPDVALDRIVKRNKAVRPHETQRTLRRLHAKYLEFFATGVPSVARIDNNGSDPTRAVAAALRAIRRHFPAAKEVVPVG</sequence>
<evidence type="ECO:0000256" key="2">
    <source>
        <dbReference type="ARBA" id="ARBA00012980"/>
    </source>
</evidence>
<dbReference type="HAMAP" id="MF_00165">
    <property type="entry name" value="Thymidylate_kinase"/>
    <property type="match status" value="1"/>
</dbReference>
<dbReference type="PANTHER" id="PTHR10344:SF4">
    <property type="entry name" value="UMP-CMP KINASE 2, MITOCHONDRIAL"/>
    <property type="match status" value="1"/>
</dbReference>
<dbReference type="SUPFAM" id="SSF52540">
    <property type="entry name" value="P-loop containing nucleoside triphosphate hydrolases"/>
    <property type="match status" value="1"/>
</dbReference>
<name>A0A7W7T370_9PSEU</name>
<evidence type="ECO:0000256" key="1">
    <source>
        <dbReference type="ARBA" id="ARBA00009776"/>
    </source>
</evidence>
<feature type="binding site" evidence="10">
    <location>
        <begin position="15"/>
        <end position="22"/>
    </location>
    <ligand>
        <name>ATP</name>
        <dbReference type="ChEBI" id="CHEBI:30616"/>
    </ligand>
</feature>
<gene>
    <name evidence="10" type="primary">tmk</name>
    <name evidence="12" type="ORF">F4559_003126</name>
</gene>
<evidence type="ECO:0000256" key="8">
    <source>
        <dbReference type="ARBA" id="ARBA00022840"/>
    </source>
</evidence>
<reference evidence="12 13" key="1">
    <citation type="submission" date="2020-08" db="EMBL/GenBank/DDBJ databases">
        <title>Sequencing the genomes of 1000 actinobacteria strains.</title>
        <authorList>
            <person name="Klenk H.-P."/>
        </authorList>
    </citation>
    <scope>NUCLEOTIDE SEQUENCE [LARGE SCALE GENOMIC DNA]</scope>
    <source>
        <strain evidence="12 13">DSM 45084</strain>
    </source>
</reference>
<dbReference type="Pfam" id="PF02223">
    <property type="entry name" value="Thymidylate_kin"/>
    <property type="match status" value="1"/>
</dbReference>
<dbReference type="GO" id="GO:0005524">
    <property type="term" value="F:ATP binding"/>
    <property type="evidence" value="ECO:0007669"/>
    <property type="project" value="UniProtKB-UniRule"/>
</dbReference>
<comment type="caution">
    <text evidence="12">The sequence shown here is derived from an EMBL/GenBank/DDBJ whole genome shotgun (WGS) entry which is preliminary data.</text>
</comment>
<evidence type="ECO:0000256" key="7">
    <source>
        <dbReference type="ARBA" id="ARBA00022777"/>
    </source>
</evidence>
<dbReference type="PANTHER" id="PTHR10344">
    <property type="entry name" value="THYMIDYLATE KINASE"/>
    <property type="match status" value="1"/>
</dbReference>
<comment type="function">
    <text evidence="10">Phosphorylation of dTMP to form dTDP in both de novo and salvage pathways of dTTP synthesis.</text>
</comment>
<dbReference type="RefSeq" id="WP_184669438.1">
    <property type="nucleotide sequence ID" value="NZ_BAABAI010000038.1"/>
</dbReference>
<evidence type="ECO:0000256" key="10">
    <source>
        <dbReference type="HAMAP-Rule" id="MF_00165"/>
    </source>
</evidence>
<dbReference type="GO" id="GO:0006235">
    <property type="term" value="P:dTTP biosynthetic process"/>
    <property type="evidence" value="ECO:0007669"/>
    <property type="project" value="UniProtKB-UniRule"/>
</dbReference>
<feature type="domain" description="Thymidylate kinase-like" evidence="11">
    <location>
        <begin position="13"/>
        <end position="187"/>
    </location>
</feature>
<dbReference type="Gene3D" id="3.40.50.300">
    <property type="entry name" value="P-loop containing nucleotide triphosphate hydrolases"/>
    <property type="match status" value="1"/>
</dbReference>
<keyword evidence="13" id="KW-1185">Reference proteome</keyword>
<evidence type="ECO:0000256" key="9">
    <source>
        <dbReference type="ARBA" id="ARBA00048743"/>
    </source>
</evidence>
<dbReference type="InterPro" id="IPR027417">
    <property type="entry name" value="P-loop_NTPase"/>
</dbReference>
<dbReference type="GO" id="GO:0006233">
    <property type="term" value="P:dTDP biosynthetic process"/>
    <property type="evidence" value="ECO:0007669"/>
    <property type="project" value="InterPro"/>
</dbReference>
<evidence type="ECO:0000256" key="3">
    <source>
        <dbReference type="ARBA" id="ARBA00017144"/>
    </source>
</evidence>
<dbReference type="EMBL" id="JACHJS010000001">
    <property type="protein sequence ID" value="MBB4965767.1"/>
    <property type="molecule type" value="Genomic_DNA"/>
</dbReference>
<keyword evidence="7 10" id="KW-0418">Kinase</keyword>
<evidence type="ECO:0000313" key="12">
    <source>
        <dbReference type="EMBL" id="MBB4965767.1"/>
    </source>
</evidence>
<accession>A0A7W7T370</accession>
<dbReference type="InterPro" id="IPR039430">
    <property type="entry name" value="Thymidylate_kin-like_dom"/>
</dbReference>
<comment type="similarity">
    <text evidence="1 10">Belongs to the thymidylate kinase family.</text>
</comment>
<evidence type="ECO:0000256" key="5">
    <source>
        <dbReference type="ARBA" id="ARBA00022727"/>
    </source>
</evidence>
<keyword evidence="8 10" id="KW-0067">ATP-binding</keyword>
<keyword evidence="6 10" id="KW-0547">Nucleotide-binding</keyword>
<dbReference type="CDD" id="cd01672">
    <property type="entry name" value="TMPK"/>
    <property type="match status" value="1"/>
</dbReference>
<evidence type="ECO:0000256" key="6">
    <source>
        <dbReference type="ARBA" id="ARBA00022741"/>
    </source>
</evidence>
<proteinExistence type="inferred from homology"/>
<keyword evidence="5 10" id="KW-0545">Nucleotide biosynthesis</keyword>
<keyword evidence="4 10" id="KW-0808">Transferase</keyword>
<dbReference type="GO" id="GO:0005737">
    <property type="term" value="C:cytoplasm"/>
    <property type="evidence" value="ECO:0007669"/>
    <property type="project" value="TreeGrafter"/>
</dbReference>
<dbReference type="InterPro" id="IPR018094">
    <property type="entry name" value="Thymidylate_kinase"/>
</dbReference>
<comment type="catalytic activity">
    <reaction evidence="9 10">
        <text>dTMP + ATP = dTDP + ADP</text>
        <dbReference type="Rhea" id="RHEA:13517"/>
        <dbReference type="ChEBI" id="CHEBI:30616"/>
        <dbReference type="ChEBI" id="CHEBI:58369"/>
        <dbReference type="ChEBI" id="CHEBI:63528"/>
        <dbReference type="ChEBI" id="CHEBI:456216"/>
        <dbReference type="EC" id="2.7.4.9"/>
    </reaction>
</comment>
<dbReference type="AlphaFoldDB" id="A0A7W7T370"/>
<dbReference type="GO" id="GO:0004798">
    <property type="term" value="F:dTMP kinase activity"/>
    <property type="evidence" value="ECO:0007669"/>
    <property type="project" value="UniProtKB-UniRule"/>
</dbReference>
<protein>
    <recommendedName>
        <fullName evidence="3 10">Thymidylate kinase</fullName>
        <ecNumber evidence="2 10">2.7.4.9</ecNumber>
    </recommendedName>
    <alternativeName>
        <fullName evidence="10">dTMP kinase</fullName>
    </alternativeName>
</protein>
<evidence type="ECO:0000256" key="4">
    <source>
        <dbReference type="ARBA" id="ARBA00022679"/>
    </source>
</evidence>
<dbReference type="EC" id="2.7.4.9" evidence="2 10"/>
<dbReference type="Proteomes" id="UP000542674">
    <property type="component" value="Unassembled WGS sequence"/>
</dbReference>
<evidence type="ECO:0000259" key="11">
    <source>
        <dbReference type="Pfam" id="PF02223"/>
    </source>
</evidence>